<dbReference type="InterPro" id="IPR029069">
    <property type="entry name" value="HotDog_dom_sf"/>
</dbReference>
<proteinExistence type="predicted"/>
<comment type="caution">
    <text evidence="1">The sequence shown here is derived from an EMBL/GenBank/DDBJ whole genome shotgun (WGS) entry which is preliminary data.</text>
</comment>
<dbReference type="PANTHER" id="PTHR42993">
    <property type="entry name" value="MAOC-LIKE DEHYDRATASE DOMAIN-CONTAINING PROTEIN"/>
    <property type="match status" value="1"/>
</dbReference>
<dbReference type="SUPFAM" id="SSF54637">
    <property type="entry name" value="Thioesterase/thiol ester dehydrase-isomerase"/>
    <property type="match status" value="1"/>
</dbReference>
<dbReference type="AlphaFoldDB" id="A0A656Z934"/>
<sequence length="154" mass="17089">MQKIQFDDIAALQGLVSEEWGDYSNQFEVTQDTINKFADLTGDKYFLHVDPEAAKSGPFGTTIAHGFLTLSLMTQMRIPETFEITGSNFMVNYGSNKLRFVGAVPSGSKIHMRARVVKAEAGAKGGMELTREFAIHVVGSEKPAVLYEMIVRYM</sequence>
<dbReference type="EMBL" id="LFZK01000001">
    <property type="protein sequence ID" value="KYC29493.1"/>
    <property type="molecule type" value="Genomic_DNA"/>
</dbReference>
<dbReference type="InterPro" id="IPR039375">
    <property type="entry name" value="NodN-like"/>
</dbReference>
<evidence type="ECO:0000313" key="2">
    <source>
        <dbReference type="Proteomes" id="UP000243416"/>
    </source>
</evidence>
<dbReference type="InterPro" id="IPR002539">
    <property type="entry name" value="MaoC-like_dom"/>
</dbReference>
<dbReference type="Gene3D" id="3.10.129.10">
    <property type="entry name" value="Hotdog Thioesterase"/>
    <property type="match status" value="1"/>
</dbReference>
<protein>
    <submittedName>
        <fullName evidence="1">MaoC like domain protein</fullName>
    </submittedName>
</protein>
<dbReference type="CDD" id="cd03450">
    <property type="entry name" value="NodN"/>
    <property type="match status" value="1"/>
</dbReference>
<dbReference type="PANTHER" id="PTHR42993:SF1">
    <property type="entry name" value="MAOC-LIKE DEHYDRATASE DOMAIN-CONTAINING PROTEIN"/>
    <property type="match status" value="1"/>
</dbReference>
<evidence type="ECO:0000313" key="1">
    <source>
        <dbReference type="EMBL" id="KYC29493.1"/>
    </source>
</evidence>
<dbReference type="Proteomes" id="UP000243416">
    <property type="component" value="Unassembled WGS sequence"/>
</dbReference>
<accession>A0A656Z934</accession>
<dbReference type="Pfam" id="PF01575">
    <property type="entry name" value="MaoC_dehydratas"/>
    <property type="match status" value="1"/>
</dbReference>
<keyword evidence="2" id="KW-1185">Reference proteome</keyword>
<dbReference type="OrthoDB" id="5514845at2"/>
<gene>
    <name evidence="1" type="ORF">ACY05_03085</name>
</gene>
<dbReference type="RefSeq" id="WP_067170548.1">
    <property type="nucleotide sequence ID" value="NZ_LFZK01000001.1"/>
</dbReference>
<name>A0A656Z934_9PROT</name>
<dbReference type="GO" id="GO:0004300">
    <property type="term" value="F:enoyl-CoA hydratase activity"/>
    <property type="evidence" value="ECO:0007669"/>
    <property type="project" value="UniProtKB-EC"/>
</dbReference>
<reference evidence="1 2" key="1">
    <citation type="journal article" date="2016" name="ISME J.">
        <title>Integrated multi-omics analyses reveal the biochemical mechanisms and phylogenetic relevance of anaerobic androgen biodegradation in the environment.</title>
        <authorList>
            <person name="Yang F.C."/>
            <person name="Chen Y.L."/>
            <person name="Tang S.L."/>
            <person name="Yu C.P."/>
            <person name="Wang P.H."/>
            <person name="Ismail W."/>
            <person name="Wang C.H."/>
            <person name="Ding J.Y."/>
            <person name="Yang C.Y."/>
            <person name="Yang C.Y."/>
            <person name="Chiang Y.R."/>
        </authorList>
    </citation>
    <scope>NUCLEOTIDE SEQUENCE [LARGE SCALE GENOMIC DNA]</scope>
    <source>
        <strain evidence="1 2">DSM 13999</strain>
    </source>
</reference>
<organism evidence="1 2">
    <name type="scientific">Sterolibacterium denitrificans</name>
    <dbReference type="NCBI Taxonomy" id="157592"/>
    <lineage>
        <taxon>Bacteria</taxon>
        <taxon>Pseudomonadati</taxon>
        <taxon>Pseudomonadota</taxon>
        <taxon>Betaproteobacteria</taxon>
        <taxon>Nitrosomonadales</taxon>
        <taxon>Sterolibacteriaceae</taxon>
        <taxon>Sterolibacterium</taxon>
    </lineage>
</organism>